<sequence length="281" mass="29889">MGIGESAAMSLTHSAQATAARTANSRWLETLARVGFIGYGIVHLLFAWLALQIAFGKSADDGDQSGALRTLAAQPMGKFLVVAIAVGLLAMAIWQGLEAAVGHRAERGGERVVERLASTGRTIVYLYFAWTAWKVFSDAGSNSADKQEALTGELMTSSGGRWLVGLAGLVLAAIGVGLVIYGLVKRFEKHLKTGEMNPRTRKLARRLGVAGYVAKGIAYAIAGILVVVAAVNYDPEKARGLDAALRTLREQSYGTILLTLVALGIAAFGAFCFLQSRYRKV</sequence>
<feature type="transmembrane region" description="Helical" evidence="1">
    <location>
        <begin position="162"/>
        <end position="184"/>
    </location>
</feature>
<dbReference type="EMBL" id="FMHW01000002">
    <property type="protein sequence ID" value="SCL31069.1"/>
    <property type="molecule type" value="Genomic_DNA"/>
</dbReference>
<feature type="transmembrane region" description="Helical" evidence="1">
    <location>
        <begin position="253"/>
        <end position="274"/>
    </location>
</feature>
<dbReference type="STRING" id="145854.GA0074692_3044"/>
<dbReference type="AlphaFoldDB" id="A0A1C6SP57"/>
<dbReference type="InterPro" id="IPR009597">
    <property type="entry name" value="DUF1206"/>
</dbReference>
<feature type="domain" description="DUF1206" evidence="2">
    <location>
        <begin position="34"/>
        <end position="101"/>
    </location>
</feature>
<keyword evidence="1" id="KW-0812">Transmembrane</keyword>
<feature type="transmembrane region" description="Helical" evidence="1">
    <location>
        <begin position="209"/>
        <end position="233"/>
    </location>
</feature>
<reference evidence="4" key="1">
    <citation type="submission" date="2016-06" db="EMBL/GenBank/DDBJ databases">
        <authorList>
            <person name="Varghese N."/>
            <person name="Submissions Spin"/>
        </authorList>
    </citation>
    <scope>NUCLEOTIDE SEQUENCE [LARGE SCALE GENOMIC DNA]</scope>
    <source>
        <strain evidence="4">DSM 43817</strain>
    </source>
</reference>
<proteinExistence type="predicted"/>
<keyword evidence="4" id="KW-1185">Reference proteome</keyword>
<accession>A0A1C6SP57</accession>
<feature type="domain" description="DUF1206" evidence="2">
    <location>
        <begin position="119"/>
        <end position="183"/>
    </location>
</feature>
<feature type="transmembrane region" description="Helical" evidence="1">
    <location>
        <begin position="36"/>
        <end position="55"/>
    </location>
</feature>
<feature type="domain" description="DUF1206" evidence="2">
    <location>
        <begin position="210"/>
        <end position="279"/>
    </location>
</feature>
<evidence type="ECO:0000256" key="1">
    <source>
        <dbReference type="SAM" id="Phobius"/>
    </source>
</evidence>
<name>A0A1C6SP57_9ACTN</name>
<evidence type="ECO:0000313" key="4">
    <source>
        <dbReference type="Proteomes" id="UP000198959"/>
    </source>
</evidence>
<keyword evidence="1" id="KW-1133">Transmembrane helix</keyword>
<keyword evidence="1" id="KW-0472">Membrane</keyword>
<feature type="transmembrane region" description="Helical" evidence="1">
    <location>
        <begin position="76"/>
        <end position="97"/>
    </location>
</feature>
<protein>
    <recommendedName>
        <fullName evidence="2">DUF1206 domain-containing protein</fullName>
    </recommendedName>
</protein>
<dbReference type="Proteomes" id="UP000198959">
    <property type="component" value="Unassembled WGS sequence"/>
</dbReference>
<gene>
    <name evidence="3" type="ORF">GA0074692_3044</name>
</gene>
<organism evidence="3 4">
    <name type="scientific">Micromonospora pallida</name>
    <dbReference type="NCBI Taxonomy" id="145854"/>
    <lineage>
        <taxon>Bacteria</taxon>
        <taxon>Bacillati</taxon>
        <taxon>Actinomycetota</taxon>
        <taxon>Actinomycetes</taxon>
        <taxon>Micromonosporales</taxon>
        <taxon>Micromonosporaceae</taxon>
        <taxon>Micromonospora</taxon>
    </lineage>
</organism>
<dbReference type="Pfam" id="PF06724">
    <property type="entry name" value="DUF1206"/>
    <property type="match status" value="3"/>
</dbReference>
<evidence type="ECO:0000259" key="2">
    <source>
        <dbReference type="Pfam" id="PF06724"/>
    </source>
</evidence>
<evidence type="ECO:0000313" key="3">
    <source>
        <dbReference type="EMBL" id="SCL31069.1"/>
    </source>
</evidence>